<dbReference type="EMBL" id="MU865298">
    <property type="protein sequence ID" value="KAK4230553.1"/>
    <property type="molecule type" value="Genomic_DNA"/>
</dbReference>
<reference evidence="2" key="2">
    <citation type="submission" date="2023-05" db="EMBL/GenBank/DDBJ databases">
        <authorList>
            <consortium name="Lawrence Berkeley National Laboratory"/>
            <person name="Steindorff A."/>
            <person name="Hensen N."/>
            <person name="Bonometti L."/>
            <person name="Westerberg I."/>
            <person name="Brannstrom I.O."/>
            <person name="Guillou S."/>
            <person name="Cros-Aarteil S."/>
            <person name="Calhoun S."/>
            <person name="Haridas S."/>
            <person name="Kuo A."/>
            <person name="Mondo S."/>
            <person name="Pangilinan J."/>
            <person name="Riley R."/>
            <person name="Labutti K."/>
            <person name="Andreopoulos B."/>
            <person name="Lipzen A."/>
            <person name="Chen C."/>
            <person name="Yanf M."/>
            <person name="Daum C."/>
            <person name="Ng V."/>
            <person name="Clum A."/>
            <person name="Ohm R."/>
            <person name="Martin F."/>
            <person name="Silar P."/>
            <person name="Natvig D."/>
            <person name="Lalanne C."/>
            <person name="Gautier V."/>
            <person name="Ament-Velasquez S.L."/>
            <person name="Kruys A."/>
            <person name="Hutchinson M.I."/>
            <person name="Powell A.J."/>
            <person name="Barry K."/>
            <person name="Miller A.N."/>
            <person name="Grigoriev I.V."/>
            <person name="Debuchy R."/>
            <person name="Gladieux P."/>
            <person name="Thoren M.H."/>
            <person name="Johannesson H."/>
        </authorList>
    </citation>
    <scope>NUCLEOTIDE SEQUENCE</scope>
    <source>
        <strain evidence="2">CBS 990.96</strain>
    </source>
</reference>
<evidence type="ECO:0000256" key="1">
    <source>
        <dbReference type="SAM" id="MobiDB-lite"/>
    </source>
</evidence>
<evidence type="ECO:0000313" key="2">
    <source>
        <dbReference type="EMBL" id="KAK4230553.1"/>
    </source>
</evidence>
<keyword evidence="3" id="KW-1185">Reference proteome</keyword>
<dbReference type="Proteomes" id="UP001301958">
    <property type="component" value="Unassembled WGS sequence"/>
</dbReference>
<reference evidence="2" key="1">
    <citation type="journal article" date="2023" name="Mol. Phylogenet. Evol.">
        <title>Genome-scale phylogeny and comparative genomics of the fungal order Sordariales.</title>
        <authorList>
            <person name="Hensen N."/>
            <person name="Bonometti L."/>
            <person name="Westerberg I."/>
            <person name="Brannstrom I.O."/>
            <person name="Guillou S."/>
            <person name="Cros-Aarteil S."/>
            <person name="Calhoun S."/>
            <person name="Haridas S."/>
            <person name="Kuo A."/>
            <person name="Mondo S."/>
            <person name="Pangilinan J."/>
            <person name="Riley R."/>
            <person name="LaButti K."/>
            <person name="Andreopoulos B."/>
            <person name="Lipzen A."/>
            <person name="Chen C."/>
            <person name="Yan M."/>
            <person name="Daum C."/>
            <person name="Ng V."/>
            <person name="Clum A."/>
            <person name="Steindorff A."/>
            <person name="Ohm R.A."/>
            <person name="Martin F."/>
            <person name="Silar P."/>
            <person name="Natvig D.O."/>
            <person name="Lalanne C."/>
            <person name="Gautier V."/>
            <person name="Ament-Velasquez S.L."/>
            <person name="Kruys A."/>
            <person name="Hutchinson M.I."/>
            <person name="Powell A.J."/>
            <person name="Barry K."/>
            <person name="Miller A.N."/>
            <person name="Grigoriev I.V."/>
            <person name="Debuchy R."/>
            <person name="Gladieux P."/>
            <person name="Hiltunen Thoren M."/>
            <person name="Johannesson H."/>
        </authorList>
    </citation>
    <scope>NUCLEOTIDE SEQUENCE</scope>
    <source>
        <strain evidence="2">CBS 990.96</strain>
    </source>
</reference>
<feature type="region of interest" description="Disordered" evidence="1">
    <location>
        <begin position="186"/>
        <end position="206"/>
    </location>
</feature>
<evidence type="ECO:0000313" key="3">
    <source>
        <dbReference type="Proteomes" id="UP001301958"/>
    </source>
</evidence>
<organism evidence="2 3">
    <name type="scientific">Podospora fimiseda</name>
    <dbReference type="NCBI Taxonomy" id="252190"/>
    <lineage>
        <taxon>Eukaryota</taxon>
        <taxon>Fungi</taxon>
        <taxon>Dikarya</taxon>
        <taxon>Ascomycota</taxon>
        <taxon>Pezizomycotina</taxon>
        <taxon>Sordariomycetes</taxon>
        <taxon>Sordariomycetidae</taxon>
        <taxon>Sordariales</taxon>
        <taxon>Podosporaceae</taxon>
        <taxon>Podospora</taxon>
    </lineage>
</organism>
<comment type="caution">
    <text evidence="2">The sequence shown here is derived from an EMBL/GenBank/DDBJ whole genome shotgun (WGS) entry which is preliminary data.</text>
</comment>
<name>A0AAN7H2X1_9PEZI</name>
<protein>
    <submittedName>
        <fullName evidence="2">Uncharacterized protein</fullName>
    </submittedName>
</protein>
<proteinExistence type="predicted"/>
<accession>A0AAN7H2X1</accession>
<gene>
    <name evidence="2" type="ORF">QBC38DRAFT_469051</name>
</gene>
<dbReference type="PROSITE" id="PS51257">
    <property type="entry name" value="PROKAR_LIPOPROTEIN"/>
    <property type="match status" value="1"/>
</dbReference>
<dbReference type="AlphaFoldDB" id="A0AAN7H2X1"/>
<sequence length="206" mass="23334">MGIRKDNLKIETFLTHNPSIAVISSAAQGMFLIACTDRQVAPRGTSNQSRGWELGSCHSKAGSRHEGEAFWMFLFFFLSSTRGERRVWSSATSLQNNWTVCPILLETPAVFLSSCERQANNISIGFWLLDFFRLWVWRSCGAKPGGQLTKGQIMEAARRSQDTFHPPPILSLPPFWHQQVGKRRRSMHPGRQIDKHFTTGMQMHAG</sequence>